<evidence type="ECO:0000313" key="2">
    <source>
        <dbReference type="Proteomes" id="UP000503349"/>
    </source>
</evidence>
<sequence length="60" mass="6747">MVQCVEQQTVSSLTLNQSSHRSRNAYIKRRLQKKKGSSTPISLNTNQVEVTETFGKLSHA</sequence>
<dbReference type="Proteomes" id="UP000503349">
    <property type="component" value="Chromosome 15"/>
</dbReference>
<name>A0A6G1QE56_CHAAH</name>
<organism evidence="1 2">
    <name type="scientific">Channa argus</name>
    <name type="common">Northern snakehead</name>
    <name type="synonym">Ophicephalus argus</name>
    <dbReference type="NCBI Taxonomy" id="215402"/>
    <lineage>
        <taxon>Eukaryota</taxon>
        <taxon>Metazoa</taxon>
        <taxon>Chordata</taxon>
        <taxon>Craniata</taxon>
        <taxon>Vertebrata</taxon>
        <taxon>Euteleostomi</taxon>
        <taxon>Actinopterygii</taxon>
        <taxon>Neopterygii</taxon>
        <taxon>Teleostei</taxon>
        <taxon>Neoteleostei</taxon>
        <taxon>Acanthomorphata</taxon>
        <taxon>Anabantaria</taxon>
        <taxon>Anabantiformes</taxon>
        <taxon>Channoidei</taxon>
        <taxon>Channidae</taxon>
        <taxon>Channa</taxon>
    </lineage>
</organism>
<protein>
    <submittedName>
        <fullName evidence="1">Uncharacterized protein</fullName>
    </submittedName>
</protein>
<reference evidence="2" key="2">
    <citation type="submission" date="2019-02" db="EMBL/GenBank/DDBJ databases">
        <title>Opniocepnalus argus Var Kimnra genome.</title>
        <authorList>
            <person name="Zhou C."/>
            <person name="Xiao S."/>
        </authorList>
    </citation>
    <scope>NUCLEOTIDE SEQUENCE [LARGE SCALE GENOMIC DNA]</scope>
</reference>
<reference evidence="1 2" key="1">
    <citation type="submission" date="2019-02" db="EMBL/GenBank/DDBJ databases">
        <title>Opniocepnalus argus genome.</title>
        <authorList>
            <person name="Zhou C."/>
            <person name="Xiao S."/>
        </authorList>
    </citation>
    <scope>NUCLEOTIDE SEQUENCE [LARGE SCALE GENOMIC DNA]</scope>
    <source>
        <strain evidence="1">OARG1902GOOAL</strain>
        <tissue evidence="1">Muscle</tissue>
    </source>
</reference>
<gene>
    <name evidence="1" type="ORF">EXN66_Car016215</name>
</gene>
<proteinExistence type="predicted"/>
<evidence type="ECO:0000313" key="1">
    <source>
        <dbReference type="EMBL" id="KAF3700528.1"/>
    </source>
</evidence>
<dbReference type="EMBL" id="CM015726">
    <property type="protein sequence ID" value="KAF3700528.1"/>
    <property type="molecule type" value="Genomic_DNA"/>
</dbReference>
<keyword evidence="2" id="KW-1185">Reference proteome</keyword>
<accession>A0A6G1QE56</accession>
<dbReference type="AlphaFoldDB" id="A0A6G1QE56"/>